<evidence type="ECO:0000313" key="1">
    <source>
        <dbReference type="EMBL" id="MBR0668785.1"/>
    </source>
</evidence>
<dbReference type="RefSeq" id="WP_211856810.1">
    <property type="nucleotide sequence ID" value="NZ_JAAGBB010000069.1"/>
</dbReference>
<accession>A0ABS5F899</accession>
<name>A0ABS5F899_9PROT</name>
<keyword evidence="1" id="KW-0489">Methyltransferase</keyword>
<reference evidence="2" key="1">
    <citation type="journal article" date="2021" name="Syst. Appl. Microbiol.">
        <title>Roseomonas hellenica sp. nov., isolated from roots of wild-growing Alkanna tinctoria.</title>
        <authorList>
            <person name="Rat A."/>
            <person name="Naranjo H.D."/>
            <person name="Lebbe L."/>
            <person name="Cnockaert M."/>
            <person name="Krigas N."/>
            <person name="Grigoriadou K."/>
            <person name="Maloupa E."/>
            <person name="Willems A."/>
        </authorList>
    </citation>
    <scope>NUCLEOTIDE SEQUENCE [LARGE SCALE GENOMIC DNA]</scope>
    <source>
        <strain evidence="2">LMG 31523</strain>
    </source>
</reference>
<dbReference type="EMBL" id="JAAGBB010000069">
    <property type="protein sequence ID" value="MBR0668785.1"/>
    <property type="molecule type" value="Genomic_DNA"/>
</dbReference>
<keyword evidence="2" id="KW-1185">Reference proteome</keyword>
<dbReference type="GO" id="GO:0008168">
    <property type="term" value="F:methyltransferase activity"/>
    <property type="evidence" value="ECO:0007669"/>
    <property type="project" value="UniProtKB-KW"/>
</dbReference>
<sequence>MRNAFREIAIKAALRIPQIRMLHQSRRNLIAERNELLTRLAHPYTQERGSPFFHYHSPLFLEGLVERHAVPEVAARPGYLVNFLGVAIDPKFAPESLAGRAGQVEGLPTPATWHADIAEWGAALRAVDLARDTFTAIELGCGWACWLNNTGAAARRAGLRVHLIGVEGDEGHLSFAREAFAANWFSPDQFDLHRGIAAAAPGIALFPRQDQAGAHWGLEPIFGASEEQRQGAVQSGKYDALPMLPLSDLAEPHHRIDLLHVDIQGGEADLVTGSLDTLNAKVAYLVVGTHSRQIEGRLMETLLGAGWELEVERPAILAISNAVPTVRVDGVQGWRNPRLSVTPPASS</sequence>
<dbReference type="SUPFAM" id="SSF53335">
    <property type="entry name" value="S-adenosyl-L-methionine-dependent methyltransferases"/>
    <property type="match status" value="1"/>
</dbReference>
<dbReference type="GO" id="GO:0032259">
    <property type="term" value="P:methylation"/>
    <property type="evidence" value="ECO:0007669"/>
    <property type="project" value="UniProtKB-KW"/>
</dbReference>
<gene>
    <name evidence="1" type="ORF">GXW71_30830</name>
</gene>
<dbReference type="Gene3D" id="3.40.50.150">
    <property type="entry name" value="Vaccinia Virus protein VP39"/>
    <property type="match status" value="1"/>
</dbReference>
<organism evidence="1 2">
    <name type="scientific">Plastoroseomonas hellenica</name>
    <dbReference type="NCBI Taxonomy" id="2687306"/>
    <lineage>
        <taxon>Bacteria</taxon>
        <taxon>Pseudomonadati</taxon>
        <taxon>Pseudomonadota</taxon>
        <taxon>Alphaproteobacteria</taxon>
        <taxon>Acetobacterales</taxon>
        <taxon>Acetobacteraceae</taxon>
        <taxon>Plastoroseomonas</taxon>
    </lineage>
</organism>
<dbReference type="Proteomes" id="UP001196870">
    <property type="component" value="Unassembled WGS sequence"/>
</dbReference>
<proteinExistence type="predicted"/>
<comment type="caution">
    <text evidence="1">The sequence shown here is derived from an EMBL/GenBank/DDBJ whole genome shotgun (WGS) entry which is preliminary data.</text>
</comment>
<keyword evidence="1" id="KW-0808">Transferase</keyword>
<protein>
    <submittedName>
        <fullName evidence="1">FkbM family methyltransferase</fullName>
    </submittedName>
</protein>
<dbReference type="InterPro" id="IPR029063">
    <property type="entry name" value="SAM-dependent_MTases_sf"/>
</dbReference>
<evidence type="ECO:0000313" key="2">
    <source>
        <dbReference type="Proteomes" id="UP001196870"/>
    </source>
</evidence>